<accession>E6QW75</accession>
<gene>
    <name evidence="2" type="ORF">CARN7_2329</name>
</gene>
<reference evidence="2" key="1">
    <citation type="submission" date="2009-10" db="EMBL/GenBank/DDBJ databases">
        <title>Diversity of trophic interactions inside an arsenic-rich microbial ecosystem.</title>
        <authorList>
            <person name="Bertin P.N."/>
            <person name="Heinrich-Salmeron A."/>
            <person name="Pelletier E."/>
            <person name="Goulhen-Chollet F."/>
            <person name="Arsene-Ploetze F."/>
            <person name="Gallien S."/>
            <person name="Calteau A."/>
            <person name="Vallenet D."/>
            <person name="Casiot C."/>
            <person name="Chane-Woon-Ming B."/>
            <person name="Giloteaux L."/>
            <person name="Barakat M."/>
            <person name="Bonnefoy V."/>
            <person name="Bruneel O."/>
            <person name="Chandler M."/>
            <person name="Cleiss J."/>
            <person name="Duran R."/>
            <person name="Elbaz-Poulichet F."/>
            <person name="Fonknechten N."/>
            <person name="Lauga B."/>
            <person name="Mornico D."/>
            <person name="Ortet P."/>
            <person name="Schaeffer C."/>
            <person name="Siguier P."/>
            <person name="Alexander Thil Smith A."/>
            <person name="Van Dorsselaer A."/>
            <person name="Weissenbach J."/>
            <person name="Medigue C."/>
            <person name="Le Paslier D."/>
        </authorList>
    </citation>
    <scope>NUCLEOTIDE SEQUENCE</scope>
</reference>
<evidence type="ECO:0000256" key="1">
    <source>
        <dbReference type="SAM" id="MobiDB-lite"/>
    </source>
</evidence>
<protein>
    <submittedName>
        <fullName evidence="2">Uncharacterized protein</fullName>
    </submittedName>
</protein>
<dbReference type="AlphaFoldDB" id="E6QW75"/>
<sequence length="157" mass="17657">MKRVFNFYADPGHGWISVKKQFLNDLGIADKITHFSYQRGDTAYLEEDCDAPVFLAALKEAGIEADIRHHHTDRRSKIRSYESYSPGQSAFRAVATVHDPRTNAGMTNNPAMEWGSSSRHEATRQAENWARNGYWTAVYDRASGEALCDFSPQGGVQ</sequence>
<evidence type="ECO:0000313" key="2">
    <source>
        <dbReference type="EMBL" id="CBI11498.1"/>
    </source>
</evidence>
<proteinExistence type="predicted"/>
<feature type="region of interest" description="Disordered" evidence="1">
    <location>
        <begin position="100"/>
        <end position="120"/>
    </location>
</feature>
<dbReference type="EMBL" id="CABR01000147">
    <property type="protein sequence ID" value="CBI11498.1"/>
    <property type="molecule type" value="Genomic_DNA"/>
</dbReference>
<organism evidence="2">
    <name type="scientific">mine drainage metagenome</name>
    <dbReference type="NCBI Taxonomy" id="410659"/>
    <lineage>
        <taxon>unclassified sequences</taxon>
        <taxon>metagenomes</taxon>
        <taxon>ecological metagenomes</taxon>
    </lineage>
</organism>
<name>E6QW75_9ZZZZ</name>
<comment type="caution">
    <text evidence="2">The sequence shown here is derived from an EMBL/GenBank/DDBJ whole genome shotgun (WGS) entry which is preliminary data.</text>
</comment>